<dbReference type="HOGENOM" id="CLU_475757_0_0_1"/>
<dbReference type="EMBL" id="CAFZ01000025">
    <property type="protein sequence ID" value="CCA68093.1"/>
    <property type="molecule type" value="Genomic_DNA"/>
</dbReference>
<evidence type="ECO:0008006" key="3">
    <source>
        <dbReference type="Google" id="ProtNLM"/>
    </source>
</evidence>
<keyword evidence="2" id="KW-1185">Reference proteome</keyword>
<dbReference type="InterPro" id="IPR011990">
    <property type="entry name" value="TPR-like_helical_dom_sf"/>
</dbReference>
<reference evidence="1 2" key="1">
    <citation type="journal article" date="2011" name="PLoS Pathog.">
        <title>Endophytic Life Strategies Decoded by Genome and Transcriptome Analyses of the Mutualistic Root Symbiont Piriformospora indica.</title>
        <authorList>
            <person name="Zuccaro A."/>
            <person name="Lahrmann U."/>
            <person name="Guldener U."/>
            <person name="Langen G."/>
            <person name="Pfiffi S."/>
            <person name="Biedenkopf D."/>
            <person name="Wong P."/>
            <person name="Samans B."/>
            <person name="Grimm C."/>
            <person name="Basiewicz M."/>
            <person name="Murat C."/>
            <person name="Martin F."/>
            <person name="Kogel K.H."/>
        </authorList>
    </citation>
    <scope>NUCLEOTIDE SEQUENCE [LARGE SCALE GENOMIC DNA]</scope>
    <source>
        <strain evidence="1 2">DSM 11827</strain>
    </source>
</reference>
<dbReference type="Proteomes" id="UP000007148">
    <property type="component" value="Unassembled WGS sequence"/>
</dbReference>
<comment type="caution">
    <text evidence="1">The sequence shown here is derived from an EMBL/GenBank/DDBJ whole genome shotgun (WGS) entry which is preliminary data.</text>
</comment>
<dbReference type="AlphaFoldDB" id="G4T9U0"/>
<dbReference type="InParanoid" id="G4T9U0"/>
<sequence length="573" mass="64648">MPKSRLILVFSPLYSTNVVTKRPFHHTVPQRAAATEHPFSIHNLGTPRPKITNSREERMRKESVQLWRRVSDLWQSKTYDEAIALCRKQLADPFAHVPEPRCGTVDELRTMGHFLLGRLLVEVYNASYLDLDPAMEDEALEQVRLAKRGLELYYPDALVLQAKAVGCLAGILEDRGSLVDAAEEYRTLIRLNKRILQQEMVSRVKSGGDALSGLLDALRRLAMCASRLGHSRTALAAAQEAMEVLRKCNAHKSNDPRVTTILLETILEQARYTLESGGDTNHALKDISAAIEILDKVGVALTSEPDRYYAVMARYASQLAVFARKLVQTGVPELMEHGGSLFETVASTFHNVIQLPEDREGLPDRVHTVYCLQYAQAIVHYSHSFGYTGDEYDVAVLDRALEMVLMSAYTDVPPSIREQQHVSSPDAHAYYLTEFEWPTLDIPQSLLALTILNMEMTKRIDTLKSTSFSLRRGFSRHETEVVRAEIQRAFILAESVQARTTSEEIRREVTVQRATTLYNRGKLELRSSRSTAKATWAQARELVEASGKCLDVEKERERIYLLKTLHECLAAVP</sequence>
<proteinExistence type="predicted"/>
<name>G4T9U0_SERID</name>
<gene>
    <name evidence="1" type="ORF">PIIN_01961</name>
</gene>
<accession>G4T9U0</accession>
<organism evidence="1 2">
    <name type="scientific">Serendipita indica (strain DSM 11827)</name>
    <name type="common">Root endophyte fungus</name>
    <name type="synonym">Piriformospora indica</name>
    <dbReference type="NCBI Taxonomy" id="1109443"/>
    <lineage>
        <taxon>Eukaryota</taxon>
        <taxon>Fungi</taxon>
        <taxon>Dikarya</taxon>
        <taxon>Basidiomycota</taxon>
        <taxon>Agaricomycotina</taxon>
        <taxon>Agaricomycetes</taxon>
        <taxon>Sebacinales</taxon>
        <taxon>Serendipitaceae</taxon>
        <taxon>Serendipita</taxon>
    </lineage>
</organism>
<dbReference type="Gene3D" id="1.25.40.10">
    <property type="entry name" value="Tetratricopeptide repeat domain"/>
    <property type="match status" value="1"/>
</dbReference>
<evidence type="ECO:0000313" key="2">
    <source>
        <dbReference type="Proteomes" id="UP000007148"/>
    </source>
</evidence>
<evidence type="ECO:0000313" key="1">
    <source>
        <dbReference type="EMBL" id="CCA68093.1"/>
    </source>
</evidence>
<protein>
    <recommendedName>
        <fullName evidence="3">KIF-binding protein</fullName>
    </recommendedName>
</protein>